<comment type="subcellular location">
    <subcellularLocation>
        <location evidence="1">Membrane</location>
        <topology evidence="1">Multi-pass membrane protein</topology>
    </subcellularLocation>
</comment>
<keyword evidence="11" id="KW-1185">Reference proteome</keyword>
<dbReference type="InterPro" id="IPR022343">
    <property type="entry name" value="GCR1-cAMP_receptor"/>
</dbReference>
<evidence type="ECO:0000256" key="1">
    <source>
        <dbReference type="ARBA" id="ARBA00004141"/>
    </source>
</evidence>
<evidence type="ECO:0000259" key="9">
    <source>
        <dbReference type="PROSITE" id="PS50261"/>
    </source>
</evidence>
<dbReference type="CDD" id="cd15040">
    <property type="entry name" value="7tmB2_Adhesion"/>
    <property type="match status" value="1"/>
</dbReference>
<keyword evidence="6" id="KW-0675">Receptor</keyword>
<evidence type="ECO:0000256" key="8">
    <source>
        <dbReference type="SAM" id="Phobius"/>
    </source>
</evidence>
<protein>
    <recommendedName>
        <fullName evidence="9">G-protein coupled receptors family 2 profile 2 domain-containing protein</fullName>
    </recommendedName>
</protein>
<dbReference type="AlphaFoldDB" id="A0A8J4V065"/>
<keyword evidence="4" id="KW-0297">G-protein coupled receptor</keyword>
<feature type="transmembrane region" description="Helical" evidence="8">
    <location>
        <begin position="12"/>
        <end position="33"/>
    </location>
</feature>
<evidence type="ECO:0000313" key="11">
    <source>
        <dbReference type="Proteomes" id="UP000695562"/>
    </source>
</evidence>
<feature type="transmembrane region" description="Helical" evidence="8">
    <location>
        <begin position="196"/>
        <end position="220"/>
    </location>
</feature>
<feature type="transmembrane region" description="Helical" evidence="8">
    <location>
        <begin position="45"/>
        <end position="64"/>
    </location>
</feature>
<organism evidence="10 11">
    <name type="scientific">Polysphondylium violaceum</name>
    <dbReference type="NCBI Taxonomy" id="133409"/>
    <lineage>
        <taxon>Eukaryota</taxon>
        <taxon>Amoebozoa</taxon>
        <taxon>Evosea</taxon>
        <taxon>Eumycetozoa</taxon>
        <taxon>Dictyostelia</taxon>
        <taxon>Dictyosteliales</taxon>
        <taxon>Dictyosteliaceae</taxon>
        <taxon>Polysphondylium</taxon>
    </lineage>
</organism>
<dbReference type="InterPro" id="IPR017981">
    <property type="entry name" value="GPCR_2-like_7TM"/>
</dbReference>
<sequence>MGVDEVYKPLGYIVDVFLALSIAGSFLTVFTFMLFHKLRTYPIRLILNLCMAIFFAQLFFFISFKSFDSMFCLTAGMLLHFFFLADFIWTFCVAFNFYQMIVKRNRDVEAFEKYYHIASWGIPMVIVVFCAGFGQYSNRGNFCYLNEAVPVFVAFFIPGLLVVCSNAVLFFFIAREIHDTLKNAAKTERKDKSKQFRVYFSIFASIGLSWIFGFVMTFFSEGVLNVVFLVLFSVTTPLQGALIFASYCLNDKVIRSYASLFSKIIPFCKRWENYGTSIQTSSTQNLSTVLGRSSYINKSSSSLESDIPMKNLNSSINSNNNAGPGSV</sequence>
<dbReference type="InterPro" id="IPR022340">
    <property type="entry name" value="GPCR_GCR1_put"/>
</dbReference>
<dbReference type="GO" id="GO:0007166">
    <property type="term" value="P:cell surface receptor signaling pathway"/>
    <property type="evidence" value="ECO:0007669"/>
    <property type="project" value="InterPro"/>
</dbReference>
<accession>A0A8J4V065</accession>
<keyword evidence="3 8" id="KW-1133">Transmembrane helix</keyword>
<dbReference type="PROSITE" id="PS50261">
    <property type="entry name" value="G_PROTEIN_RECEP_F2_4"/>
    <property type="match status" value="1"/>
</dbReference>
<dbReference type="Gene3D" id="1.20.1070.10">
    <property type="entry name" value="Rhodopsin 7-helix transmembrane proteins"/>
    <property type="match status" value="1"/>
</dbReference>
<evidence type="ECO:0000256" key="6">
    <source>
        <dbReference type="ARBA" id="ARBA00023170"/>
    </source>
</evidence>
<comment type="caution">
    <text evidence="10">The sequence shown here is derived from an EMBL/GenBank/DDBJ whole genome shotgun (WGS) entry which is preliminary data.</text>
</comment>
<feature type="transmembrane region" description="Helical" evidence="8">
    <location>
        <begin position="76"/>
        <end position="97"/>
    </location>
</feature>
<dbReference type="InterPro" id="IPR000832">
    <property type="entry name" value="GPCR_2_secretin-like"/>
</dbReference>
<dbReference type="GO" id="GO:0016020">
    <property type="term" value="C:membrane"/>
    <property type="evidence" value="ECO:0007669"/>
    <property type="project" value="UniProtKB-SubCell"/>
</dbReference>
<dbReference type="OrthoDB" id="100006at2759"/>
<dbReference type="PRINTS" id="PR02000">
    <property type="entry name" value="GCR1PLANT"/>
</dbReference>
<feature type="transmembrane region" description="Helical" evidence="8">
    <location>
        <begin position="148"/>
        <end position="175"/>
    </location>
</feature>
<evidence type="ECO:0000256" key="7">
    <source>
        <dbReference type="ARBA" id="ARBA00023224"/>
    </source>
</evidence>
<evidence type="ECO:0000256" key="3">
    <source>
        <dbReference type="ARBA" id="ARBA00022989"/>
    </source>
</evidence>
<keyword evidence="7" id="KW-0807">Transducer</keyword>
<feature type="domain" description="G-protein coupled receptors family 2 profile 2" evidence="9">
    <location>
        <begin position="10"/>
        <end position="251"/>
    </location>
</feature>
<gene>
    <name evidence="10" type="ORF">CYY_009860</name>
</gene>
<dbReference type="PRINTS" id="PR02001">
    <property type="entry name" value="GCR1CAMPR"/>
</dbReference>
<dbReference type="Pfam" id="PF00002">
    <property type="entry name" value="7tm_2"/>
    <property type="match status" value="1"/>
</dbReference>
<dbReference type="EMBL" id="AJWJ01000832">
    <property type="protein sequence ID" value="KAF2068822.1"/>
    <property type="molecule type" value="Genomic_DNA"/>
</dbReference>
<evidence type="ECO:0000256" key="2">
    <source>
        <dbReference type="ARBA" id="ARBA00022692"/>
    </source>
</evidence>
<evidence type="ECO:0000313" key="10">
    <source>
        <dbReference type="EMBL" id="KAF2068822.1"/>
    </source>
</evidence>
<evidence type="ECO:0000256" key="5">
    <source>
        <dbReference type="ARBA" id="ARBA00023136"/>
    </source>
</evidence>
<dbReference type="Proteomes" id="UP000695562">
    <property type="component" value="Unassembled WGS sequence"/>
</dbReference>
<dbReference type="SUPFAM" id="SSF81321">
    <property type="entry name" value="Family A G protein-coupled receptor-like"/>
    <property type="match status" value="1"/>
</dbReference>
<dbReference type="InterPro" id="IPR053231">
    <property type="entry name" value="GPCR_LN-TM7"/>
</dbReference>
<keyword evidence="5 8" id="KW-0472">Membrane</keyword>
<keyword evidence="2 8" id="KW-0812">Transmembrane</keyword>
<dbReference type="PANTHER" id="PTHR45902">
    <property type="entry name" value="LATROPHILIN RECEPTOR-LIKE PROTEIN A"/>
    <property type="match status" value="1"/>
</dbReference>
<proteinExistence type="predicted"/>
<name>A0A8J4V065_9MYCE</name>
<dbReference type="GO" id="GO:0004930">
    <property type="term" value="F:G protein-coupled receptor activity"/>
    <property type="evidence" value="ECO:0007669"/>
    <property type="project" value="UniProtKB-KW"/>
</dbReference>
<feature type="transmembrane region" description="Helical" evidence="8">
    <location>
        <begin position="117"/>
        <end position="136"/>
    </location>
</feature>
<evidence type="ECO:0000256" key="4">
    <source>
        <dbReference type="ARBA" id="ARBA00023040"/>
    </source>
</evidence>
<dbReference type="PANTHER" id="PTHR45902:SF1">
    <property type="entry name" value="LATROPHILIN RECEPTOR-LIKE PROTEIN A"/>
    <property type="match status" value="1"/>
</dbReference>
<reference evidence="10" key="1">
    <citation type="submission" date="2020-01" db="EMBL/GenBank/DDBJ databases">
        <title>Development of genomics and gene disruption for Polysphondylium violaceum indicates a role for the polyketide synthase stlB in stalk morphogenesis.</title>
        <authorList>
            <person name="Narita B."/>
            <person name="Kawabe Y."/>
            <person name="Kin K."/>
            <person name="Saito T."/>
            <person name="Gibbs R."/>
            <person name="Kuspa A."/>
            <person name="Muzny D."/>
            <person name="Queller D."/>
            <person name="Richards S."/>
            <person name="Strassman J."/>
            <person name="Sucgang R."/>
            <person name="Worley K."/>
            <person name="Schaap P."/>
        </authorList>
    </citation>
    <scope>NUCLEOTIDE SEQUENCE</scope>
    <source>
        <strain evidence="10">QSvi11</strain>
    </source>
</reference>
<feature type="transmembrane region" description="Helical" evidence="8">
    <location>
        <begin position="226"/>
        <end position="249"/>
    </location>
</feature>